<accession>A0A7G9L4H8</accession>
<feature type="compositionally biased region" description="Pro residues" evidence="1">
    <location>
        <begin position="1"/>
        <end position="10"/>
    </location>
</feature>
<keyword evidence="2" id="KW-0472">Membrane</keyword>
<evidence type="ECO:0000313" key="3">
    <source>
        <dbReference type="EMBL" id="QNM83527.1"/>
    </source>
</evidence>
<gene>
    <name evidence="3" type="ORF">H8M03_04130</name>
</gene>
<feature type="transmembrane region" description="Helical" evidence="2">
    <location>
        <begin position="75"/>
        <end position="96"/>
    </location>
</feature>
<keyword evidence="4" id="KW-1185">Reference proteome</keyword>
<keyword evidence="2" id="KW-1133">Transmembrane helix</keyword>
<feature type="region of interest" description="Disordered" evidence="1">
    <location>
        <begin position="1"/>
        <end position="20"/>
    </location>
</feature>
<dbReference type="AlphaFoldDB" id="A0A7G9L4H8"/>
<protein>
    <submittedName>
        <fullName evidence="3">AtpZ/AtpI family protein</fullName>
    </submittedName>
</protein>
<dbReference type="InterPro" id="IPR032820">
    <property type="entry name" value="ATPase_put"/>
</dbReference>
<proteinExistence type="predicted"/>
<evidence type="ECO:0000256" key="1">
    <source>
        <dbReference type="SAM" id="MobiDB-lite"/>
    </source>
</evidence>
<keyword evidence="2" id="KW-0812">Transmembrane</keyword>
<evidence type="ECO:0000256" key="2">
    <source>
        <dbReference type="SAM" id="Phobius"/>
    </source>
</evidence>
<name>A0A7G9L4H8_9SPHN</name>
<dbReference type="Proteomes" id="UP000515861">
    <property type="component" value="Chromosome"/>
</dbReference>
<dbReference type="RefSeq" id="WP_187480482.1">
    <property type="nucleotide sequence ID" value="NZ_CP060697.1"/>
</dbReference>
<organism evidence="3 4">
    <name type="scientific">Sphingomonas sabuli</name>
    <dbReference type="NCBI Taxonomy" id="2764186"/>
    <lineage>
        <taxon>Bacteria</taxon>
        <taxon>Pseudomonadati</taxon>
        <taxon>Pseudomonadota</taxon>
        <taxon>Alphaproteobacteria</taxon>
        <taxon>Sphingomonadales</taxon>
        <taxon>Sphingomonadaceae</taxon>
        <taxon>Sphingomonas</taxon>
    </lineage>
</organism>
<dbReference type="Pfam" id="PF09527">
    <property type="entry name" value="ATPase_gene1"/>
    <property type="match status" value="1"/>
</dbReference>
<sequence length="110" mass="11940">MAADIPPPDPELPKDARLGSLDERLDRIRQEEAMRTKKAQPDPVTRIWQRMFSHLVGAPAGGGIFGWGLDTLFGTFPLFFLLMLFLGFGVGVVNIMRISKTPSGSGPGAS</sequence>
<reference evidence="3 4" key="1">
    <citation type="submission" date="2020-08" db="EMBL/GenBank/DDBJ databases">
        <title>Sphingomonas sp. sand1-3 16S ribosomal RNA gene Genome sequencing and assembly.</title>
        <authorList>
            <person name="Kang M."/>
        </authorList>
    </citation>
    <scope>NUCLEOTIDE SEQUENCE [LARGE SCALE GENOMIC DNA]</scope>
    <source>
        <strain evidence="4">sand1-3</strain>
    </source>
</reference>
<evidence type="ECO:0000313" key="4">
    <source>
        <dbReference type="Proteomes" id="UP000515861"/>
    </source>
</evidence>
<feature type="compositionally biased region" description="Basic and acidic residues" evidence="1">
    <location>
        <begin position="11"/>
        <end position="20"/>
    </location>
</feature>
<dbReference type="EMBL" id="CP060697">
    <property type="protein sequence ID" value="QNM83527.1"/>
    <property type="molecule type" value="Genomic_DNA"/>
</dbReference>
<dbReference type="KEGG" id="ssau:H8M03_04130"/>